<protein>
    <submittedName>
        <fullName evidence="1">Uncharacterized protein</fullName>
    </submittedName>
</protein>
<organism evidence="1 2">
    <name type="scientific">Bremia lactucae</name>
    <name type="common">Lettuce downy mildew</name>
    <dbReference type="NCBI Taxonomy" id="4779"/>
    <lineage>
        <taxon>Eukaryota</taxon>
        <taxon>Sar</taxon>
        <taxon>Stramenopiles</taxon>
        <taxon>Oomycota</taxon>
        <taxon>Peronosporomycetes</taxon>
        <taxon>Peronosporales</taxon>
        <taxon>Peronosporaceae</taxon>
        <taxon>Bremia</taxon>
    </lineage>
</organism>
<comment type="caution">
    <text evidence="1">The sequence shown here is derived from an EMBL/GenBank/DDBJ whole genome shotgun (WGS) entry which is preliminary data.</text>
</comment>
<reference evidence="1 2" key="1">
    <citation type="journal article" date="2021" name="Genome Biol.">
        <title>AFLAP: assembly-free linkage analysis pipeline using k-mers from genome sequencing data.</title>
        <authorList>
            <person name="Fletcher K."/>
            <person name="Zhang L."/>
            <person name="Gil J."/>
            <person name="Han R."/>
            <person name="Cavanaugh K."/>
            <person name="Michelmore R."/>
        </authorList>
    </citation>
    <scope>NUCLEOTIDE SEQUENCE [LARGE SCALE GENOMIC DNA]</scope>
    <source>
        <strain evidence="1 2">SF5</strain>
    </source>
</reference>
<sequence length="81" mass="8949">MAQNDQMESARKRLVSTATIDGWPDTDSTFPLGAQLLNAWDCAASYFYPIACAVNVGYRLRQQPIGGSGITYDTMVMKKLK</sequence>
<dbReference type="RefSeq" id="XP_067823505.1">
    <property type="nucleotide sequence ID" value="XM_067965312.1"/>
</dbReference>
<dbReference type="KEGG" id="blac:94350983"/>
<evidence type="ECO:0000313" key="1">
    <source>
        <dbReference type="EMBL" id="TDH74007.1"/>
    </source>
</evidence>
<dbReference type="Proteomes" id="UP000294530">
    <property type="component" value="Unassembled WGS sequence"/>
</dbReference>
<evidence type="ECO:0000313" key="2">
    <source>
        <dbReference type="Proteomes" id="UP000294530"/>
    </source>
</evidence>
<dbReference type="GeneID" id="94350983"/>
<name>A0A976P084_BRELC</name>
<gene>
    <name evidence="1" type="ORF">CCR75_007250</name>
</gene>
<dbReference type="AlphaFoldDB" id="A0A976P084"/>
<accession>A0A976P084</accession>
<proteinExistence type="predicted"/>
<keyword evidence="2" id="KW-1185">Reference proteome</keyword>
<dbReference type="EMBL" id="SHOA02000009">
    <property type="protein sequence ID" value="TDH74007.1"/>
    <property type="molecule type" value="Genomic_DNA"/>
</dbReference>